<keyword evidence="3 5" id="KW-1133">Transmembrane helix</keyword>
<evidence type="ECO:0000313" key="7">
    <source>
        <dbReference type="Proteomes" id="UP000298412"/>
    </source>
</evidence>
<dbReference type="Pfam" id="PF02674">
    <property type="entry name" value="Colicin_V"/>
    <property type="match status" value="1"/>
</dbReference>
<dbReference type="PANTHER" id="PTHR43019">
    <property type="entry name" value="SERINE ENDOPROTEASE DEGS"/>
    <property type="match status" value="1"/>
</dbReference>
<dbReference type="InterPro" id="IPR009003">
    <property type="entry name" value="Peptidase_S1_PA"/>
</dbReference>
<evidence type="ECO:0000256" key="3">
    <source>
        <dbReference type="ARBA" id="ARBA00022989"/>
    </source>
</evidence>
<dbReference type="InterPro" id="IPR047680">
    <property type="entry name" value="MarP-like"/>
</dbReference>
<sequence>MPGSTIVDILLVLLLVSYLASGFRSGLIGSLSSIAGLVIGGIAAYFLVPLVGTWVPAAEWRTAATLAAAGVLLVGGLSLGSSIGRSLRPHSARTKLRLADRMLGAGAAVVASALVVSMLAFSIGGLGVPLLSPAIASSGVIRSIDSLTPDPLKSFLAQLRSVVVSEALPRVVEAFNGPVPTIPLISSESPALLSARQSVMKITGTAYACGQNQSGSGFVIAPDRVLTNAHVVAGVTEPVVVTPGGNARPGQVVYFDPVVDLAVIAVSGLSVPALELGPNLAPGSRAVSDGYPYGGPFDSGPAQVVAVAPALVADIYGREPAQRQLYTLAADVQHGESGGPLLSDAGQVAGVIFAKSTVTSNLGYALAMEEVDPVASQAAALSAPVSSGDCIQG</sequence>
<evidence type="ECO:0000256" key="2">
    <source>
        <dbReference type="ARBA" id="ARBA00022692"/>
    </source>
</evidence>
<evidence type="ECO:0000313" key="6">
    <source>
        <dbReference type="EMBL" id="TFC21234.1"/>
    </source>
</evidence>
<keyword evidence="6" id="KW-0645">Protease</keyword>
<dbReference type="AlphaFoldDB" id="A0A4R8WXH3"/>
<comment type="caution">
    <text evidence="6">The sequence shown here is derived from an EMBL/GenBank/DDBJ whole genome shotgun (WGS) entry which is preliminary data.</text>
</comment>
<organism evidence="6 7">
    <name type="scientific">Cryobacterium algoritolerans</name>
    <dbReference type="NCBI Taxonomy" id="1259184"/>
    <lineage>
        <taxon>Bacteria</taxon>
        <taxon>Bacillati</taxon>
        <taxon>Actinomycetota</taxon>
        <taxon>Actinomycetes</taxon>
        <taxon>Micrococcales</taxon>
        <taxon>Microbacteriaceae</taxon>
        <taxon>Cryobacterium</taxon>
    </lineage>
</organism>
<dbReference type="Gene3D" id="2.40.10.10">
    <property type="entry name" value="Trypsin-like serine proteases"/>
    <property type="match status" value="2"/>
</dbReference>
<name>A0A4R8WXH3_9MICO</name>
<dbReference type="InterPro" id="IPR043504">
    <property type="entry name" value="Peptidase_S1_PA_chymotrypsin"/>
</dbReference>
<dbReference type="EMBL" id="SOFP01000005">
    <property type="protein sequence ID" value="TFC21234.1"/>
    <property type="molecule type" value="Genomic_DNA"/>
</dbReference>
<protein>
    <submittedName>
        <fullName evidence="6">MarP family serine protease</fullName>
    </submittedName>
</protein>
<dbReference type="InterPro" id="IPR003825">
    <property type="entry name" value="Colicin-V_CvpA"/>
</dbReference>
<gene>
    <name evidence="6" type="ORF">E3O19_00380</name>
</gene>
<dbReference type="GO" id="GO:0006508">
    <property type="term" value="P:proteolysis"/>
    <property type="evidence" value="ECO:0007669"/>
    <property type="project" value="UniProtKB-KW"/>
</dbReference>
<reference evidence="6 7" key="1">
    <citation type="submission" date="2019-03" db="EMBL/GenBank/DDBJ databases">
        <title>Genomics of glacier-inhabiting Cryobacterium strains.</title>
        <authorList>
            <person name="Liu Q."/>
            <person name="Xin Y.-H."/>
        </authorList>
    </citation>
    <scope>NUCLEOTIDE SEQUENCE [LARGE SCALE GENOMIC DNA]</scope>
    <source>
        <strain evidence="6 7">MDT1-3</strain>
    </source>
</reference>
<keyword evidence="7" id="KW-1185">Reference proteome</keyword>
<dbReference type="GO" id="GO:0016020">
    <property type="term" value="C:membrane"/>
    <property type="evidence" value="ECO:0007669"/>
    <property type="project" value="UniProtKB-SubCell"/>
</dbReference>
<dbReference type="RefSeq" id="WP_134564659.1">
    <property type="nucleotide sequence ID" value="NZ_SOFP01000005.1"/>
</dbReference>
<dbReference type="OrthoDB" id="9766361at2"/>
<dbReference type="Proteomes" id="UP000298412">
    <property type="component" value="Unassembled WGS sequence"/>
</dbReference>
<feature type="transmembrane region" description="Helical" evidence="5">
    <location>
        <begin position="103"/>
        <end position="128"/>
    </location>
</feature>
<proteinExistence type="predicted"/>
<dbReference type="PANTHER" id="PTHR43019:SF23">
    <property type="entry name" value="PROTEASE DO-LIKE 5, CHLOROPLASTIC"/>
    <property type="match status" value="1"/>
</dbReference>
<dbReference type="GO" id="GO:0009403">
    <property type="term" value="P:toxin biosynthetic process"/>
    <property type="evidence" value="ECO:0007669"/>
    <property type="project" value="InterPro"/>
</dbReference>
<evidence type="ECO:0000256" key="5">
    <source>
        <dbReference type="SAM" id="Phobius"/>
    </source>
</evidence>
<feature type="transmembrane region" description="Helical" evidence="5">
    <location>
        <begin position="63"/>
        <end position="83"/>
    </location>
</feature>
<feature type="transmembrane region" description="Helical" evidence="5">
    <location>
        <begin position="6"/>
        <end position="23"/>
    </location>
</feature>
<comment type="subcellular location">
    <subcellularLocation>
        <location evidence="1">Membrane</location>
        <topology evidence="1">Multi-pass membrane protein</topology>
    </subcellularLocation>
</comment>
<accession>A0A4R8WXH3</accession>
<dbReference type="GO" id="GO:0008233">
    <property type="term" value="F:peptidase activity"/>
    <property type="evidence" value="ECO:0007669"/>
    <property type="project" value="UniProtKB-KW"/>
</dbReference>
<keyword evidence="4 5" id="KW-0472">Membrane</keyword>
<feature type="transmembrane region" description="Helical" evidence="5">
    <location>
        <begin position="35"/>
        <end position="57"/>
    </location>
</feature>
<dbReference type="SUPFAM" id="SSF50494">
    <property type="entry name" value="Trypsin-like serine proteases"/>
    <property type="match status" value="1"/>
</dbReference>
<keyword evidence="2 5" id="KW-0812">Transmembrane</keyword>
<evidence type="ECO:0000256" key="4">
    <source>
        <dbReference type="ARBA" id="ARBA00023136"/>
    </source>
</evidence>
<keyword evidence="6" id="KW-0378">Hydrolase</keyword>
<dbReference type="Pfam" id="PF13365">
    <property type="entry name" value="Trypsin_2"/>
    <property type="match status" value="1"/>
</dbReference>
<evidence type="ECO:0000256" key="1">
    <source>
        <dbReference type="ARBA" id="ARBA00004141"/>
    </source>
</evidence>
<dbReference type="NCBIfam" id="NF033740">
    <property type="entry name" value="MarP_fam_protase"/>
    <property type="match status" value="1"/>
</dbReference>